<sequence>MEDYLGRENDELVSLAVQVETDQGAGGDGSGVDTAQIAATEGGRRVRGASDLAASLGLIGQQGHPRVVEAVHAAITAVRRAGSLSLVEG</sequence>
<reference evidence="1 2" key="1">
    <citation type="submission" date="2020-12" db="EMBL/GenBank/DDBJ databases">
        <authorList>
            <person name="Zhou J."/>
        </authorList>
    </citation>
    <scope>NUCLEOTIDE SEQUENCE [LARGE SCALE GENOMIC DNA]</scope>
    <source>
        <strain evidence="1 2">CCUG 61299</strain>
    </source>
</reference>
<dbReference type="Proteomes" id="UP000595895">
    <property type="component" value="Chromosome"/>
</dbReference>
<dbReference type="InterPro" id="IPR015813">
    <property type="entry name" value="Pyrv/PenolPyrv_kinase-like_dom"/>
</dbReference>
<dbReference type="SUPFAM" id="SSF51621">
    <property type="entry name" value="Phosphoenolpyruvate/pyruvate domain"/>
    <property type="match status" value="1"/>
</dbReference>
<dbReference type="RefSeq" id="WP_200275967.1">
    <property type="nucleotide sequence ID" value="NZ_CP066802.1"/>
</dbReference>
<evidence type="ECO:0000313" key="2">
    <source>
        <dbReference type="Proteomes" id="UP000595895"/>
    </source>
</evidence>
<dbReference type="EMBL" id="CP066802">
    <property type="protein sequence ID" value="QQM67407.1"/>
    <property type="molecule type" value="Genomic_DNA"/>
</dbReference>
<dbReference type="Gene3D" id="3.20.20.60">
    <property type="entry name" value="Phosphoenolpyruvate-binding domains"/>
    <property type="match status" value="1"/>
</dbReference>
<keyword evidence="2" id="KW-1185">Reference proteome</keyword>
<gene>
    <name evidence="1" type="ORF">JG540_00370</name>
</gene>
<evidence type="ECO:0000313" key="1">
    <source>
        <dbReference type="EMBL" id="QQM67407.1"/>
    </source>
</evidence>
<accession>A0A7T7S2A6</accession>
<dbReference type="AlphaFoldDB" id="A0A7T7S2A6"/>
<dbReference type="GO" id="GO:0003824">
    <property type="term" value="F:catalytic activity"/>
    <property type="evidence" value="ECO:0007669"/>
    <property type="project" value="InterPro"/>
</dbReference>
<proteinExistence type="predicted"/>
<dbReference type="InterPro" id="IPR040442">
    <property type="entry name" value="Pyrv_kinase-like_dom_sf"/>
</dbReference>
<protein>
    <submittedName>
        <fullName evidence="1">Uncharacterized protein</fullName>
    </submittedName>
</protein>
<dbReference type="KEGG" id="awe:JG540_00370"/>
<organism evidence="1 2">
    <name type="scientific">Actinomyces weissii</name>
    <dbReference type="NCBI Taxonomy" id="675090"/>
    <lineage>
        <taxon>Bacteria</taxon>
        <taxon>Bacillati</taxon>
        <taxon>Actinomycetota</taxon>
        <taxon>Actinomycetes</taxon>
        <taxon>Actinomycetales</taxon>
        <taxon>Actinomycetaceae</taxon>
        <taxon>Actinomyces</taxon>
    </lineage>
</organism>
<name>A0A7T7S2A6_9ACTO</name>